<gene>
    <name evidence="1" type="ORF">H2198_002322</name>
</gene>
<organism evidence="1 2">
    <name type="scientific">Neophaeococcomyces mojaviensis</name>
    <dbReference type="NCBI Taxonomy" id="3383035"/>
    <lineage>
        <taxon>Eukaryota</taxon>
        <taxon>Fungi</taxon>
        <taxon>Dikarya</taxon>
        <taxon>Ascomycota</taxon>
        <taxon>Pezizomycotina</taxon>
        <taxon>Eurotiomycetes</taxon>
        <taxon>Chaetothyriomycetidae</taxon>
        <taxon>Chaetothyriales</taxon>
        <taxon>Chaetothyriales incertae sedis</taxon>
        <taxon>Neophaeococcomyces</taxon>
    </lineage>
</organism>
<reference evidence="1" key="1">
    <citation type="submission" date="2022-10" db="EMBL/GenBank/DDBJ databases">
        <title>Culturing micro-colonial fungi from biological soil crusts in the Mojave desert and describing Neophaeococcomyces mojavensis, and introducing the new genera and species Taxawa tesnikishii.</title>
        <authorList>
            <person name="Kurbessoian T."/>
            <person name="Stajich J.E."/>
        </authorList>
    </citation>
    <scope>NUCLEOTIDE SEQUENCE</scope>
    <source>
        <strain evidence="1">JES_112</strain>
    </source>
</reference>
<comment type="caution">
    <text evidence="1">The sequence shown here is derived from an EMBL/GenBank/DDBJ whole genome shotgun (WGS) entry which is preliminary data.</text>
</comment>
<name>A0ACC3AEW7_9EURO</name>
<keyword evidence="2" id="KW-1185">Reference proteome</keyword>
<protein>
    <submittedName>
        <fullName evidence="1">Uncharacterized protein</fullName>
    </submittedName>
</protein>
<dbReference type="EMBL" id="JAPDRQ010000028">
    <property type="protein sequence ID" value="KAJ9660783.1"/>
    <property type="molecule type" value="Genomic_DNA"/>
</dbReference>
<sequence>MIPRGTLGLNGLPSLPCGPLLTLFRPQQLRALSSTTPHQQDAAARVAKLDPRWLSDTKSRLGKCILFGMDQAQTTRAGMLLADVSLNWRTLLAGSEGFPTDPRRTGISSAPIDWGSQDAMGHVNNVQYVRYAESSRTNWTRQIGEHFDREHKRQWSELLSSKSIGLILRSIKVDYKFPMTWPDRISVYHKLRSMPTETDSSMLLDVMILSEGKERVAARCEEDVVVYNYKAGKKSALPDYMLTQFRHQFEEQEEAKRLNSQKVSKILEEVERLEKETWDRVDAKEDLGSAT</sequence>
<dbReference type="Proteomes" id="UP001172386">
    <property type="component" value="Unassembled WGS sequence"/>
</dbReference>
<accession>A0ACC3AEW7</accession>
<evidence type="ECO:0000313" key="2">
    <source>
        <dbReference type="Proteomes" id="UP001172386"/>
    </source>
</evidence>
<evidence type="ECO:0000313" key="1">
    <source>
        <dbReference type="EMBL" id="KAJ9660783.1"/>
    </source>
</evidence>
<proteinExistence type="predicted"/>